<accession>A0ABX1BY56</accession>
<protein>
    <submittedName>
        <fullName evidence="2">Uncharacterized protein</fullName>
    </submittedName>
</protein>
<sequence length="56" mass="5985">MMRRTLGKIADRSGPLGPLIHTDPEDRPAENFGGTVTVHFGPDVDSYLLLPAIPAA</sequence>
<proteinExistence type="predicted"/>
<gene>
    <name evidence="2" type="ORF">HCK00_07740</name>
</gene>
<evidence type="ECO:0000313" key="2">
    <source>
        <dbReference type="EMBL" id="NJQ00432.1"/>
    </source>
</evidence>
<dbReference type="EMBL" id="JAATEN010000004">
    <property type="protein sequence ID" value="NJQ00432.1"/>
    <property type="molecule type" value="Genomic_DNA"/>
</dbReference>
<evidence type="ECO:0000256" key="1">
    <source>
        <dbReference type="SAM" id="MobiDB-lite"/>
    </source>
</evidence>
<name>A0ABX1BY56_9ACTN</name>
<organism evidence="2 3">
    <name type="scientific">Streptomyces zingiberis</name>
    <dbReference type="NCBI Taxonomy" id="2053010"/>
    <lineage>
        <taxon>Bacteria</taxon>
        <taxon>Bacillati</taxon>
        <taxon>Actinomycetota</taxon>
        <taxon>Actinomycetes</taxon>
        <taxon>Kitasatosporales</taxon>
        <taxon>Streptomycetaceae</taxon>
        <taxon>Streptomyces</taxon>
    </lineage>
</organism>
<reference evidence="2 3" key="1">
    <citation type="submission" date="2020-03" db="EMBL/GenBank/DDBJ databases">
        <title>WGS of actinomycetes isolated from Thailand.</title>
        <authorList>
            <person name="Thawai C."/>
        </authorList>
    </citation>
    <scope>NUCLEOTIDE SEQUENCE [LARGE SCALE GENOMIC DNA]</scope>
    <source>
        <strain evidence="2 3">PLAI 1-29</strain>
    </source>
</reference>
<keyword evidence="3" id="KW-1185">Reference proteome</keyword>
<dbReference type="RefSeq" id="WP_168101023.1">
    <property type="nucleotide sequence ID" value="NZ_JAATEN010000004.1"/>
</dbReference>
<comment type="caution">
    <text evidence="2">The sequence shown here is derived from an EMBL/GenBank/DDBJ whole genome shotgun (WGS) entry which is preliminary data.</text>
</comment>
<dbReference type="Proteomes" id="UP000695264">
    <property type="component" value="Unassembled WGS sequence"/>
</dbReference>
<evidence type="ECO:0000313" key="3">
    <source>
        <dbReference type="Proteomes" id="UP000695264"/>
    </source>
</evidence>
<feature type="region of interest" description="Disordered" evidence="1">
    <location>
        <begin position="1"/>
        <end position="31"/>
    </location>
</feature>